<evidence type="ECO:0000256" key="8">
    <source>
        <dbReference type="PROSITE-ProRule" id="PRU01052"/>
    </source>
</evidence>
<dbReference type="SUPFAM" id="SSF52540">
    <property type="entry name" value="P-loop containing nucleoside triphosphate hydrolases"/>
    <property type="match status" value="1"/>
</dbReference>
<keyword evidence="4" id="KW-0256">Endoplasmic reticulum</keyword>
<dbReference type="GO" id="GO:0003924">
    <property type="term" value="F:GTPase activity"/>
    <property type="evidence" value="ECO:0007669"/>
    <property type="project" value="TreeGrafter"/>
</dbReference>
<dbReference type="InterPro" id="IPR046758">
    <property type="entry name" value="Sey1/RHD3-like_3HB"/>
</dbReference>
<keyword evidence="7" id="KW-0472">Membrane</keyword>
<dbReference type="InterPro" id="IPR008803">
    <property type="entry name" value="RHD3/Sey1"/>
</dbReference>
<evidence type="ECO:0000256" key="5">
    <source>
        <dbReference type="ARBA" id="ARBA00022989"/>
    </source>
</evidence>
<dbReference type="Pfam" id="PF20428">
    <property type="entry name" value="Sey1_3HB"/>
    <property type="match status" value="1"/>
</dbReference>
<evidence type="ECO:0000256" key="7">
    <source>
        <dbReference type="ARBA" id="ARBA00023136"/>
    </source>
</evidence>
<protein>
    <submittedName>
        <fullName evidence="11">Protein ROOT HAIR defective</fullName>
    </submittedName>
</protein>
<dbReference type="PANTHER" id="PTHR45923:SF2">
    <property type="entry name" value="PROTEIN SEY1"/>
    <property type="match status" value="1"/>
</dbReference>
<evidence type="ECO:0000256" key="2">
    <source>
        <dbReference type="ARBA" id="ARBA00022741"/>
    </source>
</evidence>
<gene>
    <name evidence="11" type="ORF">Slati_3342200</name>
</gene>
<dbReference type="GO" id="GO:0016320">
    <property type="term" value="P:endoplasmic reticulum membrane fusion"/>
    <property type="evidence" value="ECO:0007669"/>
    <property type="project" value="TreeGrafter"/>
</dbReference>
<proteinExistence type="inferred from homology"/>
<keyword evidence="1" id="KW-0812">Transmembrane</keyword>
<dbReference type="InterPro" id="IPR030386">
    <property type="entry name" value="G_GB1_RHD3_dom"/>
</dbReference>
<evidence type="ECO:0000256" key="3">
    <source>
        <dbReference type="ARBA" id="ARBA00022801"/>
    </source>
</evidence>
<dbReference type="GO" id="GO:0005525">
    <property type="term" value="F:GTP binding"/>
    <property type="evidence" value="ECO:0007669"/>
    <property type="project" value="UniProtKB-KW"/>
</dbReference>
<feature type="domain" description="GB1/RHD3-type G" evidence="10">
    <location>
        <begin position="1"/>
        <end position="157"/>
    </location>
</feature>
<evidence type="ECO:0000256" key="4">
    <source>
        <dbReference type="ARBA" id="ARBA00022824"/>
    </source>
</evidence>
<dbReference type="GO" id="GO:0005783">
    <property type="term" value="C:endoplasmic reticulum"/>
    <property type="evidence" value="ECO:0007669"/>
    <property type="project" value="TreeGrafter"/>
</dbReference>
<comment type="similarity">
    <text evidence="8">Belongs to the TRAFAC class dynamin-like GTPase superfamily. GB1/RHD3 GTPase family.</text>
</comment>
<dbReference type="Pfam" id="PF05879">
    <property type="entry name" value="RHD3_GTPase"/>
    <property type="match status" value="1"/>
</dbReference>
<evidence type="ECO:0000259" key="10">
    <source>
        <dbReference type="PROSITE" id="PS51715"/>
    </source>
</evidence>
<feature type="region of interest" description="Disordered" evidence="9">
    <location>
        <begin position="695"/>
        <end position="741"/>
    </location>
</feature>
<evidence type="ECO:0000256" key="9">
    <source>
        <dbReference type="SAM" id="MobiDB-lite"/>
    </source>
</evidence>
<dbReference type="AlphaFoldDB" id="A0AAW2UEB7"/>
<keyword evidence="5" id="KW-1133">Transmembrane helix</keyword>
<accession>A0AAW2UEB7</accession>
<sequence>MDLEGTDGRERGEDDTAFEKQSALFALAVSDIVLINMWCHDIGREQAANKPLLKTVFQVMMRLFSPRKTTMMFVIRDKTRTPLENLEPVLREDIQKIWDSVPKPEAHRETPLSEFFNVQVVALSSFEEKEEQFREQVASLRQRFFQSIAPGGLAGDRRGVVPASGFSFSAEQIWKVIKENKDLDLPAHKVMVATVRCEEIANEKFSSFIGNEEWRELEETVETKPVPGFGKKLSSILDVCLSEYDAEATYFDEGVRSSKRKQLEEKLLQLVQPAYQFMLGHIRSGTLDKFKEAFDSALNEGKGFAAAARDCTENFMSQFDEASAGADIDQANWDSSKVREKLRRDIDAHITAVRAAKLSELTAMYEKMLNEALCGPVEALFDGASNDTWPAIKKLLRQETEKAVTGFSSALSGFEMDEVAKNNMLSRLEDHARGIVEAKAKEEAGRVLMRMKDRFSTLFSHDSDSMPRVWTGNEDIRAITKTARSASLKLLSVMAAIRLDDHSDSVESTLSLALLDPKAAASTNRSISVDPLASSSWDEVPSSKTLLTPVQCKSLWRQFKMETEYTVTQAISAQEASKRSNNWLPPPWAIVALIILGFNEFMTLLRNPLYLGFIFVGYLLAKALWVQLDISAEFRNGAVSELFINVIFLYLTSQPVKHPIQVIIIYLDFSQYPPNSLTIMSLLRKLAEEGQVHANADPQHNPLPARASQSGTNDYNLSSASSEVTSSENGNEYSSSHYKEQ</sequence>
<dbReference type="PANTHER" id="PTHR45923">
    <property type="entry name" value="PROTEIN SEY1"/>
    <property type="match status" value="1"/>
</dbReference>
<dbReference type="PROSITE" id="PS51715">
    <property type="entry name" value="G_GB1_RHD3"/>
    <property type="match status" value="1"/>
</dbReference>
<reference evidence="11" key="2">
    <citation type="journal article" date="2024" name="Plant">
        <title>Genomic evolution and insights into agronomic trait innovations of Sesamum species.</title>
        <authorList>
            <person name="Miao H."/>
            <person name="Wang L."/>
            <person name="Qu L."/>
            <person name="Liu H."/>
            <person name="Sun Y."/>
            <person name="Le M."/>
            <person name="Wang Q."/>
            <person name="Wei S."/>
            <person name="Zheng Y."/>
            <person name="Lin W."/>
            <person name="Duan Y."/>
            <person name="Cao H."/>
            <person name="Xiong S."/>
            <person name="Wang X."/>
            <person name="Wei L."/>
            <person name="Li C."/>
            <person name="Ma Q."/>
            <person name="Ju M."/>
            <person name="Zhao R."/>
            <person name="Li G."/>
            <person name="Mu C."/>
            <person name="Tian Q."/>
            <person name="Mei H."/>
            <person name="Zhang T."/>
            <person name="Gao T."/>
            <person name="Zhang H."/>
        </authorList>
    </citation>
    <scope>NUCLEOTIDE SEQUENCE</scope>
    <source>
        <strain evidence="11">KEN1</strain>
    </source>
</reference>
<feature type="compositionally biased region" description="Low complexity" evidence="9">
    <location>
        <begin position="718"/>
        <end position="727"/>
    </location>
</feature>
<keyword evidence="3" id="KW-0378">Hydrolase</keyword>
<keyword evidence="2" id="KW-0547">Nucleotide-binding</keyword>
<reference evidence="11" key="1">
    <citation type="submission" date="2020-06" db="EMBL/GenBank/DDBJ databases">
        <authorList>
            <person name="Li T."/>
            <person name="Hu X."/>
            <person name="Zhang T."/>
            <person name="Song X."/>
            <person name="Zhang H."/>
            <person name="Dai N."/>
            <person name="Sheng W."/>
            <person name="Hou X."/>
            <person name="Wei L."/>
        </authorList>
    </citation>
    <scope>NUCLEOTIDE SEQUENCE</scope>
    <source>
        <strain evidence="11">KEN1</strain>
        <tissue evidence="11">Leaf</tissue>
    </source>
</reference>
<comment type="caution">
    <text evidence="11">The sequence shown here is derived from an EMBL/GenBank/DDBJ whole genome shotgun (WGS) entry which is preliminary data.</text>
</comment>
<evidence type="ECO:0000256" key="1">
    <source>
        <dbReference type="ARBA" id="ARBA00022692"/>
    </source>
</evidence>
<dbReference type="InterPro" id="IPR027417">
    <property type="entry name" value="P-loop_NTPase"/>
</dbReference>
<name>A0AAW2UEB7_9LAMI</name>
<keyword evidence="6" id="KW-0342">GTP-binding</keyword>
<feature type="compositionally biased region" description="Polar residues" evidence="9">
    <location>
        <begin position="728"/>
        <end position="741"/>
    </location>
</feature>
<feature type="compositionally biased region" description="Polar residues" evidence="9">
    <location>
        <begin position="707"/>
        <end position="717"/>
    </location>
</feature>
<evidence type="ECO:0000256" key="6">
    <source>
        <dbReference type="ARBA" id="ARBA00023134"/>
    </source>
</evidence>
<organism evidence="11">
    <name type="scientific">Sesamum latifolium</name>
    <dbReference type="NCBI Taxonomy" id="2727402"/>
    <lineage>
        <taxon>Eukaryota</taxon>
        <taxon>Viridiplantae</taxon>
        <taxon>Streptophyta</taxon>
        <taxon>Embryophyta</taxon>
        <taxon>Tracheophyta</taxon>
        <taxon>Spermatophyta</taxon>
        <taxon>Magnoliopsida</taxon>
        <taxon>eudicotyledons</taxon>
        <taxon>Gunneridae</taxon>
        <taxon>Pentapetalae</taxon>
        <taxon>asterids</taxon>
        <taxon>lamiids</taxon>
        <taxon>Lamiales</taxon>
        <taxon>Pedaliaceae</taxon>
        <taxon>Sesamum</taxon>
    </lineage>
</organism>
<dbReference type="EMBL" id="JACGWN010000012">
    <property type="protein sequence ID" value="KAL0415103.1"/>
    <property type="molecule type" value="Genomic_DNA"/>
</dbReference>
<evidence type="ECO:0000313" key="11">
    <source>
        <dbReference type="EMBL" id="KAL0415103.1"/>
    </source>
</evidence>